<protein>
    <submittedName>
        <fullName evidence="1">Uncharacterized protein</fullName>
    </submittedName>
</protein>
<dbReference type="Proteomes" id="UP001239111">
    <property type="component" value="Chromosome 4"/>
</dbReference>
<reference evidence="1" key="1">
    <citation type="submission" date="2023-04" db="EMBL/GenBank/DDBJ databases">
        <title>A chromosome-level genome assembly of the parasitoid wasp Eretmocerus hayati.</title>
        <authorList>
            <person name="Zhong Y."/>
            <person name="Liu S."/>
            <person name="Liu Y."/>
        </authorList>
    </citation>
    <scope>NUCLEOTIDE SEQUENCE</scope>
    <source>
        <strain evidence="1">ZJU_SS_LIU_2023</strain>
    </source>
</reference>
<evidence type="ECO:0000313" key="1">
    <source>
        <dbReference type="EMBL" id="KAJ8665626.1"/>
    </source>
</evidence>
<dbReference type="EMBL" id="CM056744">
    <property type="protein sequence ID" value="KAJ8665626.1"/>
    <property type="molecule type" value="Genomic_DNA"/>
</dbReference>
<name>A0ACC2N429_9HYME</name>
<feature type="non-terminal residue" evidence="1">
    <location>
        <position position="1"/>
    </location>
</feature>
<keyword evidence="2" id="KW-1185">Reference proteome</keyword>
<accession>A0ACC2N429</accession>
<proteinExistence type="predicted"/>
<organism evidence="1 2">
    <name type="scientific">Eretmocerus hayati</name>
    <dbReference type="NCBI Taxonomy" id="131215"/>
    <lineage>
        <taxon>Eukaryota</taxon>
        <taxon>Metazoa</taxon>
        <taxon>Ecdysozoa</taxon>
        <taxon>Arthropoda</taxon>
        <taxon>Hexapoda</taxon>
        <taxon>Insecta</taxon>
        <taxon>Pterygota</taxon>
        <taxon>Neoptera</taxon>
        <taxon>Endopterygota</taxon>
        <taxon>Hymenoptera</taxon>
        <taxon>Apocrita</taxon>
        <taxon>Proctotrupomorpha</taxon>
        <taxon>Chalcidoidea</taxon>
        <taxon>Aphelinidae</taxon>
        <taxon>Aphelininae</taxon>
        <taxon>Eretmocerus</taxon>
    </lineage>
</organism>
<gene>
    <name evidence="1" type="ORF">QAD02_007288</name>
</gene>
<evidence type="ECO:0000313" key="2">
    <source>
        <dbReference type="Proteomes" id="UP001239111"/>
    </source>
</evidence>
<comment type="caution">
    <text evidence="1">The sequence shown here is derived from an EMBL/GenBank/DDBJ whole genome shotgun (WGS) entry which is preliminary data.</text>
</comment>
<sequence length="194" mass="22790">DFVSLSETWVEEKDCKYIIDKLPNSFHWKSIGASREHIKGRAKGGFLTGVKKEWCKKGLESVEIIEEGLIKVDLSTCEGKWNIWAVYNSGKADNLWKIWDDLDFLQEGSLGLSQTEIENMEVREKDVEGELDRRYTDIFRQGVDRKVREARYNTRYKDLRTDQLPEYLLKYEKGIQIDIIARLRCGNLEDKNKY</sequence>